<organism evidence="2 3">
    <name type="scientific">Aspergillus puulaauensis</name>
    <dbReference type="NCBI Taxonomy" id="1220207"/>
    <lineage>
        <taxon>Eukaryota</taxon>
        <taxon>Fungi</taxon>
        <taxon>Dikarya</taxon>
        <taxon>Ascomycota</taxon>
        <taxon>Pezizomycotina</taxon>
        <taxon>Eurotiomycetes</taxon>
        <taxon>Eurotiomycetidae</taxon>
        <taxon>Eurotiales</taxon>
        <taxon>Aspergillaceae</taxon>
        <taxon>Aspergillus</taxon>
    </lineage>
</organism>
<evidence type="ECO:0000313" key="3">
    <source>
        <dbReference type="Proteomes" id="UP000654913"/>
    </source>
</evidence>
<dbReference type="KEGG" id="apuu:APUU_40596S"/>
<name>A0A7R7XN03_9EURO</name>
<feature type="region of interest" description="Disordered" evidence="1">
    <location>
        <begin position="1"/>
        <end position="40"/>
    </location>
</feature>
<keyword evidence="3" id="KW-1185">Reference proteome</keyword>
<proteinExistence type="predicted"/>
<protein>
    <submittedName>
        <fullName evidence="2">Uncharacterized protein</fullName>
    </submittedName>
</protein>
<evidence type="ECO:0000313" key="2">
    <source>
        <dbReference type="EMBL" id="BCS24152.1"/>
    </source>
</evidence>
<reference evidence="2" key="2">
    <citation type="submission" date="2021-02" db="EMBL/GenBank/DDBJ databases">
        <title>Aspergillus puulaauensis MK2 genome sequence.</title>
        <authorList>
            <person name="Futagami T."/>
            <person name="Mori K."/>
            <person name="Kadooka C."/>
            <person name="Tanaka T."/>
        </authorList>
    </citation>
    <scope>NUCLEOTIDE SEQUENCE</scope>
    <source>
        <strain evidence="2">MK2</strain>
    </source>
</reference>
<accession>A0A7R7XN03</accession>
<gene>
    <name evidence="2" type="ORF">APUU_40596S</name>
</gene>
<reference evidence="2" key="1">
    <citation type="submission" date="2021-01" db="EMBL/GenBank/DDBJ databases">
        <authorList>
            <consortium name="Aspergillus puulaauensis MK2 genome sequencing consortium"/>
            <person name="Kazuki M."/>
            <person name="Futagami T."/>
        </authorList>
    </citation>
    <scope>NUCLEOTIDE SEQUENCE</scope>
    <source>
        <strain evidence="2">MK2</strain>
    </source>
</reference>
<sequence length="117" mass="13023">MEESFNKQFRSELPALSAPRTPSDEMEATKNNNDDQPWFPSKRNVSMVHRSLASGPLQGRWIPFGNQTQTVQTVNSGVSKKLLLPAKRNACPFANSLKYSIMGVGEAECAKRARNNL</sequence>
<dbReference type="GeneID" id="64974157"/>
<dbReference type="EMBL" id="AP024446">
    <property type="protein sequence ID" value="BCS24152.1"/>
    <property type="molecule type" value="Genomic_DNA"/>
</dbReference>
<dbReference type="RefSeq" id="XP_041556346.1">
    <property type="nucleotide sequence ID" value="XM_041703685.1"/>
</dbReference>
<dbReference type="AlphaFoldDB" id="A0A7R7XN03"/>
<evidence type="ECO:0000256" key="1">
    <source>
        <dbReference type="SAM" id="MobiDB-lite"/>
    </source>
</evidence>
<dbReference type="Proteomes" id="UP000654913">
    <property type="component" value="Chromosome 4"/>
</dbReference>